<dbReference type="AlphaFoldDB" id="A0A0C2D8S4"/>
<organism evidence="2 3">
    <name type="scientific">Ancylostoma duodenale</name>
    <dbReference type="NCBI Taxonomy" id="51022"/>
    <lineage>
        <taxon>Eukaryota</taxon>
        <taxon>Metazoa</taxon>
        <taxon>Ecdysozoa</taxon>
        <taxon>Nematoda</taxon>
        <taxon>Chromadorea</taxon>
        <taxon>Rhabditida</taxon>
        <taxon>Rhabditina</taxon>
        <taxon>Rhabditomorpha</taxon>
        <taxon>Strongyloidea</taxon>
        <taxon>Ancylostomatidae</taxon>
        <taxon>Ancylostomatinae</taxon>
        <taxon>Ancylostoma</taxon>
    </lineage>
</organism>
<protein>
    <recommendedName>
        <fullName evidence="1">Fungal lipase-type domain-containing protein</fullName>
    </recommendedName>
</protein>
<evidence type="ECO:0000313" key="3">
    <source>
        <dbReference type="Proteomes" id="UP000054047"/>
    </source>
</evidence>
<feature type="domain" description="Fungal lipase-type" evidence="1">
    <location>
        <begin position="1"/>
        <end position="45"/>
    </location>
</feature>
<dbReference type="PANTHER" id="PTHR45908">
    <property type="entry name" value="PROTEIN CBG11750-RELATED"/>
    <property type="match status" value="1"/>
</dbReference>
<dbReference type="InterPro" id="IPR029058">
    <property type="entry name" value="AB_hydrolase_fold"/>
</dbReference>
<reference evidence="2 3" key="1">
    <citation type="submission" date="2013-12" db="EMBL/GenBank/DDBJ databases">
        <title>Draft genome of the parsitic nematode Ancylostoma duodenale.</title>
        <authorList>
            <person name="Mitreva M."/>
        </authorList>
    </citation>
    <scope>NUCLEOTIDE SEQUENCE [LARGE SCALE GENOMIC DNA]</scope>
    <source>
        <strain evidence="2 3">Zhejiang</strain>
    </source>
</reference>
<dbReference type="InterPro" id="IPR002921">
    <property type="entry name" value="Fungal_lipase-type"/>
</dbReference>
<dbReference type="Proteomes" id="UP000054047">
    <property type="component" value="Unassembled WGS sequence"/>
</dbReference>
<dbReference type="SUPFAM" id="SSF53474">
    <property type="entry name" value="alpha/beta-Hydrolases"/>
    <property type="match status" value="1"/>
</dbReference>
<evidence type="ECO:0000259" key="1">
    <source>
        <dbReference type="Pfam" id="PF01764"/>
    </source>
</evidence>
<sequence>MASLAASHIVANGYVNASNVKLVTFGQPRTGDHDYANAINGQPAKDLCVAVDYYTRYRCTTIGITSTQKSVRTA</sequence>
<accession>A0A0C2D8S4</accession>
<dbReference type="OrthoDB" id="5866690at2759"/>
<proteinExistence type="predicted"/>
<keyword evidence="3" id="KW-1185">Reference proteome</keyword>
<dbReference type="Gene3D" id="3.40.50.1820">
    <property type="entry name" value="alpha/beta hydrolase"/>
    <property type="match status" value="1"/>
</dbReference>
<evidence type="ECO:0000313" key="2">
    <source>
        <dbReference type="EMBL" id="KIH66133.1"/>
    </source>
</evidence>
<dbReference type="GO" id="GO:0006629">
    <property type="term" value="P:lipid metabolic process"/>
    <property type="evidence" value="ECO:0007669"/>
    <property type="project" value="InterPro"/>
</dbReference>
<dbReference type="EMBL" id="KN727247">
    <property type="protein sequence ID" value="KIH66133.1"/>
    <property type="molecule type" value="Genomic_DNA"/>
</dbReference>
<name>A0A0C2D8S4_9BILA</name>
<dbReference type="Pfam" id="PF01764">
    <property type="entry name" value="Lipase_3"/>
    <property type="match status" value="1"/>
</dbReference>
<gene>
    <name evidence="2" type="ORF">ANCDUO_03542</name>
</gene>